<protein>
    <submittedName>
        <fullName evidence="6">IclR family transcriptional regulator</fullName>
    </submittedName>
</protein>
<dbReference type="SUPFAM" id="SSF55781">
    <property type="entry name" value="GAF domain-like"/>
    <property type="match status" value="1"/>
</dbReference>
<dbReference type="Pfam" id="PF09339">
    <property type="entry name" value="HTH_IclR"/>
    <property type="match status" value="1"/>
</dbReference>
<evidence type="ECO:0000313" key="7">
    <source>
        <dbReference type="Proteomes" id="UP001521150"/>
    </source>
</evidence>
<dbReference type="RefSeq" id="WP_233729321.1">
    <property type="nucleotide sequence ID" value="NZ_JAJVCN010000003.1"/>
</dbReference>
<dbReference type="SUPFAM" id="SSF46785">
    <property type="entry name" value="Winged helix' DNA-binding domain"/>
    <property type="match status" value="1"/>
</dbReference>
<proteinExistence type="predicted"/>
<organism evidence="6 7">
    <name type="scientific">Kibdelosporangium philippinense</name>
    <dbReference type="NCBI Taxonomy" id="211113"/>
    <lineage>
        <taxon>Bacteria</taxon>
        <taxon>Bacillati</taxon>
        <taxon>Actinomycetota</taxon>
        <taxon>Actinomycetes</taxon>
        <taxon>Pseudonocardiales</taxon>
        <taxon>Pseudonocardiaceae</taxon>
        <taxon>Kibdelosporangium</taxon>
    </lineage>
</organism>
<dbReference type="EMBL" id="JAJVCN010000003">
    <property type="protein sequence ID" value="MCE7007755.1"/>
    <property type="molecule type" value="Genomic_DNA"/>
</dbReference>
<evidence type="ECO:0000256" key="2">
    <source>
        <dbReference type="ARBA" id="ARBA00023125"/>
    </source>
</evidence>
<dbReference type="InterPro" id="IPR005471">
    <property type="entry name" value="Tscrpt_reg_IclR_N"/>
</dbReference>
<dbReference type="PROSITE" id="PS51077">
    <property type="entry name" value="HTH_ICLR"/>
    <property type="match status" value="1"/>
</dbReference>
<keyword evidence="2" id="KW-0238">DNA-binding</keyword>
<dbReference type="PANTHER" id="PTHR30136:SF24">
    <property type="entry name" value="HTH-TYPE TRANSCRIPTIONAL REPRESSOR ALLR"/>
    <property type="match status" value="1"/>
</dbReference>
<evidence type="ECO:0000259" key="5">
    <source>
        <dbReference type="PROSITE" id="PS51078"/>
    </source>
</evidence>
<evidence type="ECO:0000256" key="3">
    <source>
        <dbReference type="ARBA" id="ARBA00023163"/>
    </source>
</evidence>
<feature type="domain" description="HTH iclR-type" evidence="4">
    <location>
        <begin position="9"/>
        <end position="70"/>
    </location>
</feature>
<dbReference type="InterPro" id="IPR029016">
    <property type="entry name" value="GAF-like_dom_sf"/>
</dbReference>
<dbReference type="Pfam" id="PF01614">
    <property type="entry name" value="IclR_C"/>
    <property type="match status" value="1"/>
</dbReference>
<evidence type="ECO:0000313" key="6">
    <source>
        <dbReference type="EMBL" id="MCE7007755.1"/>
    </source>
</evidence>
<feature type="domain" description="IclR-ED" evidence="5">
    <location>
        <begin position="71"/>
        <end position="250"/>
    </location>
</feature>
<dbReference type="Proteomes" id="UP001521150">
    <property type="component" value="Unassembled WGS sequence"/>
</dbReference>
<evidence type="ECO:0000256" key="1">
    <source>
        <dbReference type="ARBA" id="ARBA00023015"/>
    </source>
</evidence>
<keyword evidence="3" id="KW-0804">Transcription</keyword>
<dbReference type="InterPro" id="IPR036390">
    <property type="entry name" value="WH_DNA-bd_sf"/>
</dbReference>
<sequence length="254" mass="27385">MAPGSNGGVQSLQRAFDLLEGLADAGGEASLSELATTSGLPMPTIHRLIRTLVTLGYVRQHPNRRYALGSRLIRLGENAGRQFGTWARPLLAELVDEVGETANLAVLEHDEVVYVAQAPSRHSMRMFTEVGRRLLPHGTGVGKAMLSQMAQQDVRELLKRTGMPAYTPNTFQDPDLLLMHLAEVANRGYAIDESEQELGVRCIAVPVLGTPSPAAVSISGPEGRLTNEIVQRVAPIVQRVAEAIAETLHARSTG</sequence>
<dbReference type="SMART" id="SM00346">
    <property type="entry name" value="HTH_ICLR"/>
    <property type="match status" value="1"/>
</dbReference>
<dbReference type="Gene3D" id="1.10.10.10">
    <property type="entry name" value="Winged helix-like DNA-binding domain superfamily/Winged helix DNA-binding domain"/>
    <property type="match status" value="1"/>
</dbReference>
<accession>A0ABS8ZIX8</accession>
<dbReference type="InterPro" id="IPR036388">
    <property type="entry name" value="WH-like_DNA-bd_sf"/>
</dbReference>
<keyword evidence="1" id="KW-0805">Transcription regulation</keyword>
<evidence type="ECO:0000259" key="4">
    <source>
        <dbReference type="PROSITE" id="PS51077"/>
    </source>
</evidence>
<dbReference type="PANTHER" id="PTHR30136">
    <property type="entry name" value="HELIX-TURN-HELIX TRANSCRIPTIONAL REGULATOR, ICLR FAMILY"/>
    <property type="match status" value="1"/>
</dbReference>
<reference evidence="6 7" key="1">
    <citation type="submission" date="2021-12" db="EMBL/GenBank/DDBJ databases">
        <title>Genome sequence of Kibdelosporangium philippinense ATCC 49844.</title>
        <authorList>
            <person name="Fedorov E.A."/>
            <person name="Omeragic M."/>
            <person name="Shalygina K.F."/>
            <person name="Maclea K.S."/>
        </authorList>
    </citation>
    <scope>NUCLEOTIDE SEQUENCE [LARGE SCALE GENOMIC DNA]</scope>
    <source>
        <strain evidence="6 7">ATCC 49844</strain>
    </source>
</reference>
<dbReference type="InterPro" id="IPR014757">
    <property type="entry name" value="Tscrpt_reg_IclR_C"/>
</dbReference>
<comment type="caution">
    <text evidence="6">The sequence shown here is derived from an EMBL/GenBank/DDBJ whole genome shotgun (WGS) entry which is preliminary data.</text>
</comment>
<name>A0ABS8ZIX8_9PSEU</name>
<dbReference type="Gene3D" id="3.30.450.40">
    <property type="match status" value="1"/>
</dbReference>
<dbReference type="PROSITE" id="PS51078">
    <property type="entry name" value="ICLR_ED"/>
    <property type="match status" value="1"/>
</dbReference>
<keyword evidence="7" id="KW-1185">Reference proteome</keyword>
<gene>
    <name evidence="6" type="ORF">LWC34_33780</name>
</gene>
<dbReference type="InterPro" id="IPR050707">
    <property type="entry name" value="HTH_MetabolicPath_Reg"/>
</dbReference>